<dbReference type="GO" id="GO:0090385">
    <property type="term" value="P:phagosome-lysosome fusion"/>
    <property type="evidence" value="ECO:0007669"/>
    <property type="project" value="TreeGrafter"/>
</dbReference>
<dbReference type="InterPro" id="IPR027410">
    <property type="entry name" value="TCP-1-like_intermed_sf"/>
</dbReference>
<keyword evidence="11 29" id="KW-0418">Kinase</keyword>
<dbReference type="GO" id="GO:0000139">
    <property type="term" value="C:Golgi membrane"/>
    <property type="evidence" value="ECO:0007669"/>
    <property type="project" value="UniProtKB-ARBA"/>
</dbReference>
<evidence type="ECO:0000256" key="18">
    <source>
        <dbReference type="ARBA" id="ARBA00046301"/>
    </source>
</evidence>
<feature type="region of interest" description="Disordered" evidence="30">
    <location>
        <begin position="68"/>
        <end position="131"/>
    </location>
</feature>
<evidence type="ECO:0000313" key="35">
    <source>
        <dbReference type="RefSeq" id="XP_032820663.1"/>
    </source>
</evidence>
<evidence type="ECO:0000256" key="27">
    <source>
        <dbReference type="ARBA" id="ARBA00081348"/>
    </source>
</evidence>
<dbReference type="GO" id="GO:0008270">
    <property type="term" value="F:zinc ion binding"/>
    <property type="evidence" value="ECO:0007669"/>
    <property type="project" value="UniProtKB-KW"/>
</dbReference>
<dbReference type="CDD" id="cd15725">
    <property type="entry name" value="FYVE_PIKfyve_Fab1"/>
    <property type="match status" value="1"/>
</dbReference>
<dbReference type="Proteomes" id="UP001318040">
    <property type="component" value="Chromosome 2"/>
</dbReference>
<keyword evidence="15" id="KW-0443">Lipid metabolism</keyword>
<evidence type="ECO:0000256" key="8">
    <source>
        <dbReference type="ARBA" id="ARBA00022741"/>
    </source>
</evidence>
<dbReference type="InterPro" id="IPR044769">
    <property type="entry name" value="PIKfyve_PIPKc"/>
</dbReference>
<dbReference type="GO" id="GO:0005524">
    <property type="term" value="F:ATP binding"/>
    <property type="evidence" value="ECO:0007669"/>
    <property type="project" value="UniProtKB-UniRule"/>
</dbReference>
<evidence type="ECO:0000313" key="34">
    <source>
        <dbReference type="Proteomes" id="UP001318040"/>
    </source>
</evidence>
<dbReference type="InterPro" id="IPR017455">
    <property type="entry name" value="Znf_FYVE-rel"/>
</dbReference>
<dbReference type="PROSITE" id="PS50186">
    <property type="entry name" value="DEP"/>
    <property type="match status" value="1"/>
</dbReference>
<evidence type="ECO:0000256" key="12">
    <source>
        <dbReference type="ARBA" id="ARBA00022833"/>
    </source>
</evidence>
<dbReference type="InterPro" id="IPR011011">
    <property type="entry name" value="Znf_FYVE_PHD"/>
</dbReference>
<dbReference type="EC" id="2.7.11.1" evidence="4"/>
<dbReference type="Gene3D" id="3.50.7.10">
    <property type="entry name" value="GroEL"/>
    <property type="match status" value="1"/>
</dbReference>
<dbReference type="GO" id="GO:0000285">
    <property type="term" value="F:1-phosphatidylinositol-3-phosphate 5-kinase activity"/>
    <property type="evidence" value="ECO:0007669"/>
    <property type="project" value="UniProtKB-EC"/>
</dbReference>
<feature type="region of interest" description="Disordered" evidence="30">
    <location>
        <begin position="913"/>
        <end position="966"/>
    </location>
</feature>
<feature type="domain" description="DEP" evidence="32">
    <location>
        <begin position="365"/>
        <end position="440"/>
    </location>
</feature>
<feature type="compositionally biased region" description="Polar residues" evidence="30">
    <location>
        <begin position="917"/>
        <end position="929"/>
    </location>
</feature>
<dbReference type="EC" id="2.7.1.150" evidence="3"/>
<evidence type="ECO:0000256" key="6">
    <source>
        <dbReference type="ARBA" id="ARBA00022679"/>
    </source>
</evidence>
<dbReference type="InterPro" id="IPR027483">
    <property type="entry name" value="PInositol-4-P-4/5-kinase_C_sf"/>
</dbReference>
<dbReference type="KEGG" id="pmrn:116948267"/>
<dbReference type="GO" id="GO:0004674">
    <property type="term" value="F:protein serine/threonine kinase activity"/>
    <property type="evidence" value="ECO:0007669"/>
    <property type="project" value="UniProtKB-EC"/>
</dbReference>
<dbReference type="PANTHER" id="PTHR46715">
    <property type="entry name" value="1-PHOSPHATIDYLINOSITOL 3-PHOSPHATE 5-KINASE"/>
    <property type="match status" value="1"/>
</dbReference>
<proteinExistence type="predicted"/>
<dbReference type="InterPro" id="IPR036388">
    <property type="entry name" value="WH-like_DNA-bd_sf"/>
</dbReference>
<evidence type="ECO:0000259" key="33">
    <source>
        <dbReference type="PROSITE" id="PS51455"/>
    </source>
</evidence>
<feature type="domain" description="FYVE-type" evidence="31">
    <location>
        <begin position="166"/>
        <end position="226"/>
    </location>
</feature>
<dbReference type="PROSITE" id="PS51455">
    <property type="entry name" value="PIPK"/>
    <property type="match status" value="1"/>
</dbReference>
<keyword evidence="13 29" id="KW-0067">ATP-binding</keyword>
<dbReference type="FunFam" id="3.30.800.10:FF:000004">
    <property type="entry name" value="1-phosphatidylinositol 3-phosphate 5-kinase isoform X1"/>
    <property type="match status" value="1"/>
</dbReference>
<dbReference type="GO" id="GO:0030593">
    <property type="term" value="P:neutrophil chemotaxis"/>
    <property type="evidence" value="ECO:0007669"/>
    <property type="project" value="UniProtKB-ARBA"/>
</dbReference>
<evidence type="ECO:0000256" key="16">
    <source>
        <dbReference type="ARBA" id="ARBA00023136"/>
    </source>
</evidence>
<keyword evidence="6 29" id="KW-0808">Transferase</keyword>
<dbReference type="GO" id="GO:0031901">
    <property type="term" value="C:early endosome membrane"/>
    <property type="evidence" value="ECO:0007669"/>
    <property type="project" value="UniProtKB-SubCell"/>
</dbReference>
<organism evidence="34 35">
    <name type="scientific">Petromyzon marinus</name>
    <name type="common">Sea lamprey</name>
    <dbReference type="NCBI Taxonomy" id="7757"/>
    <lineage>
        <taxon>Eukaryota</taxon>
        <taxon>Metazoa</taxon>
        <taxon>Chordata</taxon>
        <taxon>Craniata</taxon>
        <taxon>Vertebrata</taxon>
        <taxon>Cyclostomata</taxon>
        <taxon>Hyperoartia</taxon>
        <taxon>Petromyzontiformes</taxon>
        <taxon>Petromyzontidae</taxon>
        <taxon>Petromyzon</taxon>
    </lineage>
</organism>
<dbReference type="SMART" id="SM00330">
    <property type="entry name" value="PIPKc"/>
    <property type="match status" value="1"/>
</dbReference>
<keyword evidence="8 29" id="KW-0547">Nucleotide-binding</keyword>
<keyword evidence="7" id="KW-0479">Metal-binding</keyword>
<keyword evidence="16" id="KW-0472">Membrane</keyword>
<dbReference type="SUPFAM" id="SSF56104">
    <property type="entry name" value="SAICAR synthase-like"/>
    <property type="match status" value="1"/>
</dbReference>
<feature type="region of interest" description="Disordered" evidence="30">
    <location>
        <begin position="1799"/>
        <end position="1908"/>
    </location>
</feature>
<dbReference type="FunFam" id="3.50.7.10:FF:000007">
    <property type="entry name" value="1-phosphatidylinositol 3-phosphate 5-kinase isoform X1"/>
    <property type="match status" value="1"/>
</dbReference>
<gene>
    <name evidence="35" type="primary">PIKFYVE</name>
</gene>
<dbReference type="GeneID" id="116948267"/>
<dbReference type="Gene3D" id="3.30.810.10">
    <property type="entry name" value="2-Layer Sandwich"/>
    <property type="match status" value="1"/>
</dbReference>
<dbReference type="CTD" id="200576"/>
<dbReference type="Gene3D" id="3.30.800.10">
    <property type="entry name" value="Phosphatidylinositol Phosphate Kinase II Beta"/>
    <property type="match status" value="1"/>
</dbReference>
<dbReference type="InterPro" id="IPR002423">
    <property type="entry name" value="Cpn60/GroEL/TCP-1"/>
</dbReference>
<evidence type="ECO:0000256" key="2">
    <source>
        <dbReference type="ARBA" id="ARBA00004633"/>
    </source>
</evidence>
<keyword evidence="34" id="KW-1185">Reference proteome</keyword>
<feature type="region of interest" description="Disordered" evidence="30">
    <location>
        <begin position="1629"/>
        <end position="1705"/>
    </location>
</feature>
<dbReference type="SUPFAM" id="SSF46785">
    <property type="entry name" value="Winged helix' DNA-binding domain"/>
    <property type="match status" value="1"/>
</dbReference>
<dbReference type="GO" id="GO:0016308">
    <property type="term" value="F:1-phosphatidylinositol-4-phosphate 5-kinase activity"/>
    <property type="evidence" value="ECO:0007669"/>
    <property type="project" value="UniProtKB-ARBA"/>
</dbReference>
<dbReference type="FunFam" id="3.30.810.10:FF:000001">
    <property type="entry name" value="1-phosphatidylinositol 3-phosphate 5-kinase FAB1"/>
    <property type="match status" value="1"/>
</dbReference>
<dbReference type="GO" id="GO:0052810">
    <property type="term" value="F:1-phosphatidylinositol-5-kinase activity"/>
    <property type="evidence" value="ECO:0007669"/>
    <property type="project" value="UniProtKB-ARBA"/>
</dbReference>
<protein>
    <recommendedName>
        <fullName evidence="23">1-phosphatidylinositol 3-phosphate 5-kinase</fullName>
        <ecNumber evidence="3">2.7.1.150</ecNumber>
        <ecNumber evidence="4">2.7.11.1</ecNumber>
    </recommendedName>
    <alternativeName>
        <fullName evidence="26">FYVE finger-containing phosphoinositide kinase</fullName>
    </alternativeName>
    <alternativeName>
        <fullName evidence="27">PIKfyve</fullName>
    </alternativeName>
    <alternativeName>
        <fullName evidence="25">Phosphatidylinositol 3-phosphate 5-kinase type III</fullName>
    </alternativeName>
    <alternativeName>
        <fullName evidence="24">Serine-protein kinase PIKFYVE</fullName>
    </alternativeName>
</protein>
<accession>A0AAJ7TME6</accession>
<keyword evidence="17" id="KW-0968">Cytoplasmic vesicle</keyword>
<dbReference type="SUPFAM" id="SSF54849">
    <property type="entry name" value="GroEL-intermediate domain like"/>
    <property type="match status" value="1"/>
</dbReference>
<dbReference type="Pfam" id="PF00610">
    <property type="entry name" value="DEP"/>
    <property type="match status" value="1"/>
</dbReference>
<evidence type="ECO:0000256" key="28">
    <source>
        <dbReference type="PROSITE-ProRule" id="PRU00091"/>
    </source>
</evidence>
<dbReference type="InterPro" id="IPR002498">
    <property type="entry name" value="PInositol-4-P-4/5-kinase_core"/>
</dbReference>
<comment type="subcellular location">
    <subcellularLocation>
        <location evidence="18">Cytoplasmic vesicle</location>
        <location evidence="18">Phagosome membrane</location>
        <topology evidence="18">Peripheral membrane protein</topology>
    </subcellularLocation>
    <subcellularLocation>
        <location evidence="1">Early endosome membrane</location>
        <topology evidence="1">Peripheral membrane protein</topology>
    </subcellularLocation>
    <subcellularLocation>
        <location evidence="2">Late endosome membrane</location>
        <topology evidence="2">Peripheral membrane protein</topology>
    </subcellularLocation>
</comment>
<dbReference type="SUPFAM" id="SSF52029">
    <property type="entry name" value="GroEL apical domain-like"/>
    <property type="match status" value="1"/>
</dbReference>
<dbReference type="RefSeq" id="XP_032820663.1">
    <property type="nucleotide sequence ID" value="XM_032964772.1"/>
</dbReference>
<dbReference type="InterPro" id="IPR027484">
    <property type="entry name" value="PInositol-4-P-5-kinase_N"/>
</dbReference>
<dbReference type="SMART" id="SM00049">
    <property type="entry name" value="DEP"/>
    <property type="match status" value="1"/>
</dbReference>
<dbReference type="InterPro" id="IPR000591">
    <property type="entry name" value="DEP_dom"/>
</dbReference>
<evidence type="ECO:0000256" key="22">
    <source>
        <dbReference type="ARBA" id="ARBA00065580"/>
    </source>
</evidence>
<evidence type="ECO:0000256" key="3">
    <source>
        <dbReference type="ARBA" id="ARBA00012009"/>
    </source>
</evidence>
<evidence type="ECO:0000256" key="15">
    <source>
        <dbReference type="ARBA" id="ARBA00023098"/>
    </source>
</evidence>
<dbReference type="Gene3D" id="3.30.40.10">
    <property type="entry name" value="Zinc/RING finger domain, C3HC4 (zinc finger)"/>
    <property type="match status" value="1"/>
</dbReference>
<evidence type="ECO:0000256" key="25">
    <source>
        <dbReference type="ARBA" id="ARBA00077223"/>
    </source>
</evidence>
<dbReference type="FunFam" id="3.30.40.10:FF:000057">
    <property type="entry name" value="1-phosphatidylinositol 3-phosphate 5-kinase isoform X1"/>
    <property type="match status" value="1"/>
</dbReference>
<dbReference type="SUPFAM" id="SSF57903">
    <property type="entry name" value="FYVE/PHD zinc finger"/>
    <property type="match status" value="1"/>
</dbReference>
<feature type="compositionally biased region" description="Polar residues" evidence="30">
    <location>
        <begin position="945"/>
        <end position="959"/>
    </location>
</feature>
<dbReference type="GO" id="GO:0046488">
    <property type="term" value="P:phosphatidylinositol metabolic process"/>
    <property type="evidence" value="ECO:0007669"/>
    <property type="project" value="UniProtKB-UniRule"/>
</dbReference>
<evidence type="ECO:0000256" key="29">
    <source>
        <dbReference type="PROSITE-ProRule" id="PRU00781"/>
    </source>
</evidence>
<evidence type="ECO:0000259" key="31">
    <source>
        <dbReference type="PROSITE" id="PS50178"/>
    </source>
</evidence>
<evidence type="ECO:0000256" key="5">
    <source>
        <dbReference type="ARBA" id="ARBA00022553"/>
    </source>
</evidence>
<dbReference type="GO" id="GO:0030670">
    <property type="term" value="C:phagocytic vesicle membrane"/>
    <property type="evidence" value="ECO:0007669"/>
    <property type="project" value="UniProtKB-SubCell"/>
</dbReference>
<dbReference type="InterPro" id="IPR027409">
    <property type="entry name" value="GroEL-like_apical_dom_sf"/>
</dbReference>
<feature type="compositionally biased region" description="Low complexity" evidence="30">
    <location>
        <begin position="1075"/>
        <end position="1087"/>
    </location>
</feature>
<comment type="subunit">
    <text evidence="22">Component of the PI(3,5)P2 regulatory complex/PAS complex, at least composed of PIKFYVE, FIG4 and VAC14. VAC14 nucleates the assembly of the complex and serves as a scaffold by pentamerizing into a star-shaped structure, which can bind a single copy each of PIKFYVE and FIG4 and coordinates their activities. Interacts (via chaperonin-like domain) with RABEPK; the interaction recruits RABEPK to the endosomal membrane. Interacts with SPAG9. Interacts with EGFR.</text>
</comment>
<feature type="compositionally biased region" description="Basic and acidic residues" evidence="30">
    <location>
        <begin position="1649"/>
        <end position="1660"/>
    </location>
</feature>
<feature type="region of interest" description="Disordered" evidence="30">
    <location>
        <begin position="1054"/>
        <end position="1100"/>
    </location>
</feature>
<keyword evidence="14" id="KW-0007">Acetylation</keyword>
<dbReference type="GO" id="GO:0035556">
    <property type="term" value="P:intracellular signal transduction"/>
    <property type="evidence" value="ECO:0007669"/>
    <property type="project" value="InterPro"/>
</dbReference>
<evidence type="ECO:0000256" key="21">
    <source>
        <dbReference type="ARBA" id="ARBA00052820"/>
    </source>
</evidence>
<evidence type="ECO:0000259" key="32">
    <source>
        <dbReference type="PROSITE" id="PS50186"/>
    </source>
</evidence>
<dbReference type="InterPro" id="IPR043548">
    <property type="entry name" value="PIKfyve"/>
</dbReference>
<name>A0AAJ7TME6_PETMA</name>
<dbReference type="Gene3D" id="1.10.10.10">
    <property type="entry name" value="Winged helix-like DNA-binding domain superfamily/Winged helix DNA-binding domain"/>
    <property type="match status" value="1"/>
</dbReference>
<dbReference type="Pfam" id="PF00118">
    <property type="entry name" value="Cpn60_TCP1"/>
    <property type="match status" value="1"/>
</dbReference>
<dbReference type="InterPro" id="IPR013083">
    <property type="entry name" value="Znf_RING/FYVE/PHD"/>
</dbReference>
<reference evidence="35" key="1">
    <citation type="submission" date="2025-08" db="UniProtKB">
        <authorList>
            <consortium name="RefSeq"/>
        </authorList>
    </citation>
    <scope>IDENTIFICATION</scope>
    <source>
        <tissue evidence="35">Sperm</tissue>
    </source>
</reference>
<evidence type="ECO:0000256" key="7">
    <source>
        <dbReference type="ARBA" id="ARBA00022723"/>
    </source>
</evidence>
<keyword evidence="9" id="KW-0967">Endosome</keyword>
<evidence type="ECO:0000256" key="9">
    <source>
        <dbReference type="ARBA" id="ARBA00022753"/>
    </source>
</evidence>
<feature type="domain" description="PIPK" evidence="33">
    <location>
        <begin position="1858"/>
        <end position="2186"/>
    </location>
</feature>
<dbReference type="InterPro" id="IPR000306">
    <property type="entry name" value="Znf_FYVE"/>
</dbReference>
<comment type="catalytic activity">
    <reaction evidence="20">
        <text>a 1,2-diacyl-sn-glycero-3-phospho-(1D-myo-inositol) + ATP = a 1,2-diacyl-sn-glycero-3-phospho-(1D-myo-inositol-5-phosphate) + ADP + H(+)</text>
        <dbReference type="Rhea" id="RHEA:44680"/>
        <dbReference type="ChEBI" id="CHEBI:15378"/>
        <dbReference type="ChEBI" id="CHEBI:30616"/>
        <dbReference type="ChEBI" id="CHEBI:57795"/>
        <dbReference type="ChEBI" id="CHEBI:57880"/>
        <dbReference type="ChEBI" id="CHEBI:456216"/>
    </reaction>
    <physiologicalReaction direction="left-to-right" evidence="20">
        <dbReference type="Rhea" id="RHEA:44681"/>
    </physiologicalReaction>
</comment>
<keyword evidence="10 28" id="KW-0863">Zinc-finger</keyword>
<evidence type="ECO:0000256" key="20">
    <source>
        <dbReference type="ARBA" id="ARBA00050945"/>
    </source>
</evidence>
<evidence type="ECO:0000256" key="24">
    <source>
        <dbReference type="ARBA" id="ARBA00076918"/>
    </source>
</evidence>
<evidence type="ECO:0000256" key="23">
    <source>
        <dbReference type="ARBA" id="ARBA00071350"/>
    </source>
</evidence>
<dbReference type="Pfam" id="PF01363">
    <property type="entry name" value="FYVE"/>
    <property type="match status" value="1"/>
</dbReference>
<evidence type="ECO:0000256" key="13">
    <source>
        <dbReference type="ARBA" id="ARBA00022840"/>
    </source>
</evidence>
<dbReference type="GO" id="GO:0008104">
    <property type="term" value="P:intracellular protein localization"/>
    <property type="evidence" value="ECO:0007669"/>
    <property type="project" value="UniProtKB-ARBA"/>
</dbReference>
<sequence length="2202" mass="247849">MASEGSPNRYEVLDPEPMRSAVPHLTSFKPLSPHEEDLPPLRSAYSSIINLFRFKGSDPVVHKGEQQVRVEGSMDSHFTPRRESQTDSWHDPRQESSSDTRQGAREHRSRTVRSSGQDASQRKEEGPIDPRSAVQLRSLGTVVKRLKEIMDGKSQDTDLKQYWMPDSQCKECYDCGEKFTTFRRRHHCRLCGQIFCSRCCNQEISGKFMGYTGDLRVCNYCNKVAMSYTASADGGSLGEDLSLLADQACGGNGTGAAGGSITAALEQSHSEPRTPIGSRKPSRVGFLEEQVTWGSRMVQEPQSSARATLSRLSSVPEEITLSPSHKSAASPQVGRSYKLDMTDEERKLLLDSVQLKELWRRVCHSNTGMEFRDHRYRLRNHPNTIVGKELIDWLTLNGHVSTREQGLGIGQALVDGHWLDCVTHLDQIFRDEYALYRPLKKMVSSEPASPDTASLDSVEGPSEPTWFKDIKYEDSDSEGSPGNERMNSLLKGRSSPEKRASVSSFHSVASTDSAASVSLSSDLDNVNFHVKRHSSQPHVPPHYTEQRAHVLAGQQSQDEQQSIHISDDFIRESLYTRGVEKPNKDLLLTPLGWHHSALENLREENGERPAMEMLLSASHTHATAVLQQLLCMQCLPLAWCDGVLPIVDQAVRCVRPDVKNDDDDMDIRHYVHIKKIPGGKKFDSVVLNGYVFSKNVVHKKMNSCIRNPKILLLTCSIEYLYREETKFSSICPIVLQEREFLKNFIARIVDMKPHLMLVEKTVSRIAQDMLLENGIALVTNVKRKVMEMVSRMTQGDLVHSIDQLVTKPRLGSCHKFYVKAFQLPNGKSKTLMFFEGCAQHLGCTVLLRGSGAYELARVKEIILFMVYMVYHSRLEISFLMDEFAWPPSLSRAESLQSIGSEVGNKTRAIAHIEDPASKSSDGLRSSITDQAHDSSDDAQEADNLSGRTLTSGDLNSNLSADGVIEDDPTGHFRPDCLDCAKVLVGEHSITNVKNDGSEPPTLNDSPFGLDMETNIHKGQKVETNVEDHVPAMLALHSKEDHAITKASSIYDSSRDAMKSLSPENEDASKPTLGKGAADMADGSSMSSLTKKTYTQPFPDHSDPLRARCEVAVKTRVDDESQFHDPLRYDMGHSARSEEESHEERLRKITRTFVTEMRDVILSVSPYMTFPEPFVLTDAGSRSPCRCYFSDEIFWSALCHKEAKDMEDRRKKQLLRDMTTAHLVPNGAVSSQRPFVVVEMPNHKLLSAKLIEPLAKNMELARLLADYRAQGGSLRLQSRHILRPGTDWNDQDHDPEQACRERESSWASLDCAEESKQQDPWQRKIDSLNPLHHQKLCVLFSSFSLYSSNAPNPCVSPWLVTMEFYGKQDITLGLFLERYCFRPSYNCPSMYCDTPMVQHARRFVHGNGCVQILLKELQSPVPGYQHSILTWSWCCLCQQATPVVPLSADSWAMSFAKYLELRFYGQRYTRRASAEPCGHSIHQDYHQYFSHNQMVASFSHSSIRLRLICLPPLVVCIRPHHLPLATRLADLKDLTTHVQQVYQAVDERLSSLKTETFNKSREEKVEDMFAQKEMEESEFKEWLEKIQARLLTSAGDASHQPRLFSDVLIGQKQKLCEMVHAWNNRLQDMFHQEKGKKRQTVPPSPGRHRHADDRNSAHDTSPRVVSTSSDKEEQGSSLGPPGTSATHLQPPSPYEAPTYNTEPEQPQEDVVEGFFGTSQEAQFKEKSTMKAIIATLLPGISYNPIPLPFEPDDHYVFEFERVPIVVCEKEPSTIIAFALSCKEHKAALEEIVRVLGRMGSEKSTGSAGGVEKKEKIVSPGKSPETILSGGRSSEPETGRKISGGGMLSFFRGTVTKPPVEAGERKKAETLRGAESVQCTVGQGSKDVPDAQGLDEPDGSDKQKKQSVHPHIEIQFSDSSCRFYCRVYYGEEFRKLREVILSSSEEDFIHSLSHCMPWQARGGKSGSAFYETQDERFILKQMSRLEVQSFLEFAPHYFHYITNAVTQKRPTALAKILGVYRIGFKNSQTNTEKKQDLLVMENLFYGRKMTQVFDLKGSLRNRNVKAELSKEGPCELVLLDENLLRVVRDDPLYVRPHCKAALTAAILRDAHFLSSHLIIDYSLLVGWEEETGQLVLGIIDYIRTFTWDKKLEMVVKSAGILGGQGKMPTVVSPELYRARFCEAMDKYFLKVPDHWTGLGLGIDY</sequence>
<evidence type="ECO:0000256" key="19">
    <source>
        <dbReference type="ARBA" id="ARBA00048977"/>
    </source>
</evidence>
<evidence type="ECO:0000256" key="17">
    <source>
        <dbReference type="ARBA" id="ARBA00023329"/>
    </source>
</evidence>
<dbReference type="FunFam" id="1.10.10.10:FF:000206">
    <property type="entry name" value="1-phosphatidylinositol 3-phosphate 5-kinase isoform X1"/>
    <property type="match status" value="1"/>
</dbReference>
<keyword evidence="5" id="KW-0597">Phosphoprotein</keyword>
<evidence type="ECO:0000256" key="14">
    <source>
        <dbReference type="ARBA" id="ARBA00022990"/>
    </source>
</evidence>
<evidence type="ECO:0000256" key="11">
    <source>
        <dbReference type="ARBA" id="ARBA00022777"/>
    </source>
</evidence>
<feature type="region of interest" description="Disordered" evidence="30">
    <location>
        <begin position="1"/>
        <end position="37"/>
    </location>
</feature>
<dbReference type="CDD" id="cd03334">
    <property type="entry name" value="Fab1_TCP"/>
    <property type="match status" value="1"/>
</dbReference>
<dbReference type="GO" id="GO:1903426">
    <property type="term" value="P:regulation of reactive oxygen species biosynthetic process"/>
    <property type="evidence" value="ECO:0007669"/>
    <property type="project" value="UniProtKB-ARBA"/>
</dbReference>
<dbReference type="GO" id="GO:0031902">
    <property type="term" value="C:late endosome membrane"/>
    <property type="evidence" value="ECO:0007669"/>
    <property type="project" value="UniProtKB-SubCell"/>
</dbReference>
<keyword evidence="12" id="KW-0862">Zinc</keyword>
<comment type="catalytic activity">
    <reaction evidence="19">
        <text>L-seryl-[protein] + ATP = O-phospho-L-seryl-[protein] + ADP + H(+)</text>
        <dbReference type="Rhea" id="RHEA:17989"/>
        <dbReference type="Rhea" id="RHEA-COMP:9863"/>
        <dbReference type="Rhea" id="RHEA-COMP:11604"/>
        <dbReference type="ChEBI" id="CHEBI:15378"/>
        <dbReference type="ChEBI" id="CHEBI:29999"/>
        <dbReference type="ChEBI" id="CHEBI:30616"/>
        <dbReference type="ChEBI" id="CHEBI:83421"/>
        <dbReference type="ChEBI" id="CHEBI:456216"/>
        <dbReference type="EC" id="2.7.11.1"/>
    </reaction>
    <physiologicalReaction direction="left-to-right" evidence="19">
        <dbReference type="Rhea" id="RHEA:17990"/>
    </physiologicalReaction>
</comment>
<evidence type="ECO:0000256" key="30">
    <source>
        <dbReference type="SAM" id="MobiDB-lite"/>
    </source>
</evidence>
<feature type="compositionally biased region" description="Basic and acidic residues" evidence="30">
    <location>
        <begin position="1860"/>
        <end position="1870"/>
    </location>
</feature>
<dbReference type="CDD" id="cd17300">
    <property type="entry name" value="PIPKc_PIKfyve"/>
    <property type="match status" value="1"/>
</dbReference>
<dbReference type="GO" id="GO:0032438">
    <property type="term" value="P:melanosome organization"/>
    <property type="evidence" value="ECO:0007669"/>
    <property type="project" value="UniProtKB-ARBA"/>
</dbReference>
<evidence type="ECO:0000256" key="4">
    <source>
        <dbReference type="ARBA" id="ARBA00012513"/>
    </source>
</evidence>
<evidence type="ECO:0000256" key="1">
    <source>
        <dbReference type="ARBA" id="ARBA00004220"/>
    </source>
</evidence>
<feature type="region of interest" description="Disordered" evidence="30">
    <location>
        <begin position="444"/>
        <end position="507"/>
    </location>
</feature>
<dbReference type="PROSITE" id="PS50178">
    <property type="entry name" value="ZF_FYVE"/>
    <property type="match status" value="1"/>
</dbReference>
<evidence type="ECO:0000256" key="10">
    <source>
        <dbReference type="ARBA" id="ARBA00022771"/>
    </source>
</evidence>
<dbReference type="PANTHER" id="PTHR46715:SF1">
    <property type="entry name" value="1-PHOSPHATIDYLINOSITOL 3-PHOSPHATE 5-KINASE"/>
    <property type="match status" value="1"/>
</dbReference>
<dbReference type="InterPro" id="IPR036390">
    <property type="entry name" value="WH_DNA-bd_sf"/>
</dbReference>
<evidence type="ECO:0000256" key="26">
    <source>
        <dbReference type="ARBA" id="ARBA00077675"/>
    </source>
</evidence>
<comment type="catalytic activity">
    <reaction evidence="21">
        <text>a 1,2-diacyl-sn-glycero-3-phospho-(1D-myo-inositol-3-phosphate) + ATP = a 1,2-diacyl-sn-glycero-3-phospho-(1D-myo-inositol-3,5-bisphosphate) + ADP + H(+)</text>
        <dbReference type="Rhea" id="RHEA:13609"/>
        <dbReference type="ChEBI" id="CHEBI:15378"/>
        <dbReference type="ChEBI" id="CHEBI:30616"/>
        <dbReference type="ChEBI" id="CHEBI:57923"/>
        <dbReference type="ChEBI" id="CHEBI:58088"/>
        <dbReference type="ChEBI" id="CHEBI:456216"/>
        <dbReference type="EC" id="2.7.1.150"/>
    </reaction>
    <physiologicalReaction direction="left-to-right" evidence="21">
        <dbReference type="Rhea" id="RHEA:13610"/>
    </physiologicalReaction>
</comment>
<dbReference type="SMART" id="SM00064">
    <property type="entry name" value="FYVE"/>
    <property type="match status" value="1"/>
</dbReference>
<dbReference type="Pfam" id="PF01504">
    <property type="entry name" value="PIP5K"/>
    <property type="match status" value="2"/>
</dbReference>
<feature type="compositionally biased region" description="Basic and acidic residues" evidence="30">
    <location>
        <begin position="68"/>
        <end position="106"/>
    </location>
</feature>